<dbReference type="InterPro" id="IPR034753">
    <property type="entry name" value="hSac2"/>
</dbReference>
<dbReference type="GO" id="GO:0043812">
    <property type="term" value="F:phosphatidylinositol-4-phosphate phosphatase activity"/>
    <property type="evidence" value="ECO:0007669"/>
    <property type="project" value="TreeGrafter"/>
</dbReference>
<dbReference type="EMBL" id="JAIWOZ010000001">
    <property type="protein sequence ID" value="KAH6610853.1"/>
    <property type="molecule type" value="Genomic_DNA"/>
</dbReference>
<dbReference type="GO" id="GO:0005783">
    <property type="term" value="C:endoplasmic reticulum"/>
    <property type="evidence" value="ECO:0007669"/>
    <property type="project" value="TreeGrafter"/>
</dbReference>
<proteinExistence type="predicted"/>
<feature type="domain" description="HSac2" evidence="3">
    <location>
        <begin position="702"/>
        <end position="849"/>
    </location>
</feature>
<evidence type="ECO:0000313" key="4">
    <source>
        <dbReference type="EMBL" id="KAH6610853.1"/>
    </source>
</evidence>
<evidence type="ECO:0000259" key="2">
    <source>
        <dbReference type="PROSITE" id="PS50275"/>
    </source>
</evidence>
<evidence type="ECO:0000259" key="3">
    <source>
        <dbReference type="PROSITE" id="PS51791"/>
    </source>
</evidence>
<feature type="region of interest" description="Disordered" evidence="1">
    <location>
        <begin position="203"/>
        <end position="224"/>
    </location>
</feature>
<feature type="domain" description="SAC" evidence="2">
    <location>
        <begin position="261"/>
        <end position="632"/>
    </location>
</feature>
<evidence type="ECO:0000313" key="5">
    <source>
        <dbReference type="Proteomes" id="UP000827724"/>
    </source>
</evidence>
<feature type="compositionally biased region" description="Acidic residues" evidence="1">
    <location>
        <begin position="141"/>
        <end position="161"/>
    </location>
</feature>
<organism evidence="4 5">
    <name type="scientific">Trichoderma cornu-damae</name>
    <dbReference type="NCBI Taxonomy" id="654480"/>
    <lineage>
        <taxon>Eukaryota</taxon>
        <taxon>Fungi</taxon>
        <taxon>Dikarya</taxon>
        <taxon>Ascomycota</taxon>
        <taxon>Pezizomycotina</taxon>
        <taxon>Sordariomycetes</taxon>
        <taxon>Hypocreomycetidae</taxon>
        <taxon>Hypocreales</taxon>
        <taxon>Hypocreaceae</taxon>
        <taxon>Trichoderma</taxon>
    </lineage>
</organism>
<feature type="region of interest" description="Disordered" evidence="1">
    <location>
        <begin position="332"/>
        <end position="375"/>
    </location>
</feature>
<gene>
    <name evidence="4" type="ORF">Trco_000873</name>
</gene>
<name>A0A9P8TZP0_9HYPO</name>
<dbReference type="Proteomes" id="UP000827724">
    <property type="component" value="Unassembled WGS sequence"/>
</dbReference>
<evidence type="ECO:0000256" key="1">
    <source>
        <dbReference type="SAM" id="MobiDB-lite"/>
    </source>
</evidence>
<feature type="region of interest" description="Disordered" evidence="1">
    <location>
        <begin position="124"/>
        <end position="177"/>
    </location>
</feature>
<accession>A0A9P8TZP0</accession>
<dbReference type="PROSITE" id="PS51791">
    <property type="entry name" value="HSAC2"/>
    <property type="match status" value="1"/>
</dbReference>
<feature type="compositionally biased region" description="Low complexity" evidence="1">
    <location>
        <begin position="128"/>
        <end position="140"/>
    </location>
</feature>
<dbReference type="PANTHER" id="PTHR45662:SF7">
    <property type="entry name" value="SACI DOMAIN PROTEIN (AFU_ORTHOLOGUE AFUA_1G15890)"/>
    <property type="match status" value="1"/>
</dbReference>
<dbReference type="InterPro" id="IPR022158">
    <property type="entry name" value="Inositol_phosphatase"/>
</dbReference>
<dbReference type="OrthoDB" id="405996at2759"/>
<dbReference type="PROSITE" id="PS50275">
    <property type="entry name" value="SAC"/>
    <property type="match status" value="1"/>
</dbReference>
<dbReference type="PANTHER" id="PTHR45662">
    <property type="entry name" value="PHOSPHATIDYLINOSITIDE PHOSPHATASE SAC1"/>
    <property type="match status" value="1"/>
</dbReference>
<feature type="compositionally biased region" description="Polar residues" evidence="1">
    <location>
        <begin position="207"/>
        <end position="224"/>
    </location>
</feature>
<dbReference type="InterPro" id="IPR002013">
    <property type="entry name" value="SAC_dom"/>
</dbReference>
<dbReference type="GO" id="GO:0046856">
    <property type="term" value="P:phosphatidylinositol dephosphorylation"/>
    <property type="evidence" value="ECO:0007669"/>
    <property type="project" value="TreeGrafter"/>
</dbReference>
<dbReference type="Pfam" id="PF02383">
    <property type="entry name" value="Syja_N"/>
    <property type="match status" value="1"/>
</dbReference>
<comment type="caution">
    <text evidence="4">The sequence shown here is derived from an EMBL/GenBank/DDBJ whole genome shotgun (WGS) entry which is preliminary data.</text>
</comment>
<sequence length="950" mass="104267">MPGLARKVAVFAAADGLIIQPLASKGQKPFSVARVRYGEASVSSAPRDQAPDPARPDSSFEALGVVGLITVSRLTYLVTITRREQVAQVFGLPIYVVTRVALTPCSSQADAEEAVQKTALLLRAEAPSSANNDAESSSSSSDEDGEMPMATPDEEVDDEVAEGGTPPPDPKSSVAEDVIRRRGSYGRFAQRWFSRSGWTVDQRRTMGMSNSPTPTPPLAQSASPTPAVHLAAPQETDENRLAPASTLLPKLLRTIQVLFGSSRSFYFSYDLDITRSPSDGASMASPDGSLHTRVKDTFFWNRHVLRPFVEAGHDALALPLMQGFVGQKTFVADSQPPQVDDPGAESVELANLSPSPSQSAPSSPPSGTARDPTELRPSERSYLITLISRRSTKRAGLRYLRRGIDEDGFTANFVETEQILASSAWDDSRPTYSFTQIRGSIPLFFTQTAYALKPVPVLQHSDEANYSAAKLHFEMLSRSYGTLQMVNLVEKHGIEEPIGTQYQNTIGRINDGLDDGAKMPFEWFDFHHACRGMKFENVSHLLSRLKDQLEALGSTVRSGGEPVRKQQGVLRTNCMDCLDRTNVCQSSFAKHMLDLQLKAEGVDMSAQLDQETAWFNTLWADNGDAVSKQYASTSAMKGDYTRTRKRDYRGALNDLGISLTRLYSGMVNDYFSQAAIDFLLGNVTAKVFEEFEIDMMTKDPAVSVEKMRERAVELCQKRVVADVSEEFHGGWVLISPNTADVLKTWPMEEVVLLLTDAALYLCRFDWDLDKVSSFERVNLASITNIKTGVYITSTISQAHMSETRNVGFVVSYHPGKSDVRRRNTRTLSTRDAPKFTAAGGPLPAPTGLAGLFSGANAPKEPAIRKLAFKAPYADSSTPASGAGPRQTELQKIDTICSEIERLAFERQLFKDGEERKRLVDKGDIISPDAAKRSTGLLEQLGHSLKKLVWA</sequence>
<protein>
    <submittedName>
        <fullName evidence="4">Phosphoinositide phosphatase</fullName>
    </submittedName>
</protein>
<keyword evidence="5" id="KW-1185">Reference proteome</keyword>
<dbReference type="AlphaFoldDB" id="A0A9P8TZP0"/>
<dbReference type="Pfam" id="PF12456">
    <property type="entry name" value="hSac2"/>
    <property type="match status" value="1"/>
</dbReference>
<reference evidence="4" key="1">
    <citation type="submission" date="2021-08" db="EMBL/GenBank/DDBJ databases">
        <title>Chromosome-Level Trichoderma cornu-damae using Hi-C Data.</title>
        <authorList>
            <person name="Kim C.S."/>
        </authorList>
    </citation>
    <scope>NUCLEOTIDE SEQUENCE</scope>
    <source>
        <strain evidence="4">KA19-0412C</strain>
    </source>
</reference>